<name>A0A6B3NHI2_9CYAN</name>
<gene>
    <name evidence="1" type="ORF">F6J89_27200</name>
</gene>
<reference evidence="1" key="1">
    <citation type="submission" date="2019-11" db="EMBL/GenBank/DDBJ databases">
        <title>Genomic insights into an expanded diversity of filamentous marine cyanobacteria reveals the extraordinary biosynthetic potential of Moorea and Okeania.</title>
        <authorList>
            <person name="Ferreira Leao T."/>
            <person name="Wang M."/>
            <person name="Moss N."/>
            <person name="Da Silva R."/>
            <person name="Sanders J."/>
            <person name="Nurk S."/>
            <person name="Gurevich A."/>
            <person name="Humphrey G."/>
            <person name="Reher R."/>
            <person name="Zhu Q."/>
            <person name="Belda-Ferre P."/>
            <person name="Glukhov E."/>
            <person name="Rex R."/>
            <person name="Dorrestein P.C."/>
            <person name="Knight R."/>
            <person name="Pevzner P."/>
            <person name="Gerwick W.H."/>
            <person name="Gerwick L."/>
        </authorList>
    </citation>
    <scope>NUCLEOTIDE SEQUENCE</scope>
    <source>
        <strain evidence="1">SIO1C4</strain>
    </source>
</reference>
<comment type="caution">
    <text evidence="1">The sequence shown here is derived from an EMBL/GenBank/DDBJ whole genome shotgun (WGS) entry which is preliminary data.</text>
</comment>
<proteinExistence type="predicted"/>
<sequence>MSQLWEQHSSPKPKTYMALIVGLALVVVLTIVSCQSPPTAGTDRETLVAAEEAYNQGNVDGAIKLAESIEPESSLYQEAQNNLAVYRGAIKTPTVGSDKETLAAAEEAYNQGNVDEAIKLAESIEPESSLYQEAQNNLAVYRGAIKTP</sequence>
<evidence type="ECO:0000313" key="1">
    <source>
        <dbReference type="EMBL" id="NER31207.1"/>
    </source>
</evidence>
<accession>A0A6B3NHI2</accession>
<organism evidence="1">
    <name type="scientific">Symploca sp. SIO1C4</name>
    <dbReference type="NCBI Taxonomy" id="2607765"/>
    <lineage>
        <taxon>Bacteria</taxon>
        <taxon>Bacillati</taxon>
        <taxon>Cyanobacteriota</taxon>
        <taxon>Cyanophyceae</taxon>
        <taxon>Coleofasciculales</taxon>
        <taxon>Coleofasciculaceae</taxon>
        <taxon>Symploca</taxon>
    </lineage>
</organism>
<dbReference type="EMBL" id="JAAHFQ010000748">
    <property type="protein sequence ID" value="NER31207.1"/>
    <property type="molecule type" value="Genomic_DNA"/>
</dbReference>
<dbReference type="AlphaFoldDB" id="A0A6B3NHI2"/>
<evidence type="ECO:0008006" key="2">
    <source>
        <dbReference type="Google" id="ProtNLM"/>
    </source>
</evidence>
<protein>
    <recommendedName>
        <fullName evidence="2">Tetratricopeptide repeat protein</fullName>
    </recommendedName>
</protein>